<feature type="signal peptide" evidence="1">
    <location>
        <begin position="1"/>
        <end position="19"/>
    </location>
</feature>
<dbReference type="OrthoDB" id="878468at2"/>
<protein>
    <recommendedName>
        <fullName evidence="4">GLPGLI family protein</fullName>
    </recommendedName>
</protein>
<evidence type="ECO:0000313" key="2">
    <source>
        <dbReference type="EMBL" id="SHG11417.1"/>
    </source>
</evidence>
<sequence length="238" mass="27606">MKNTILLLFLLFTIHQSSAECAMSGFTYYPEHSAISQNSIFIIEGYSFSQKVINSFKNDREAYLQSEDGEKIDLILKEILIGQMSLTQATFKPAEKLELNKKYFLKFTHLTNKENYNELTRYNRETKEHEPVAWKVTDNNTEELSDDLSLKFEKTDVQYYGCGPAAYAVFQPQNSSDLEIWYRTEVYDEKTKTSTIYIIKTWKEKLQVGHGMCSGGFTFSKDGDYKVRFTPMNIDGKN</sequence>
<evidence type="ECO:0008006" key="4">
    <source>
        <dbReference type="Google" id="ProtNLM"/>
    </source>
</evidence>
<feature type="chain" id="PRO_5012793355" description="GLPGLI family protein" evidence="1">
    <location>
        <begin position="20"/>
        <end position="238"/>
    </location>
</feature>
<evidence type="ECO:0000313" key="3">
    <source>
        <dbReference type="Proteomes" id="UP000183945"/>
    </source>
</evidence>
<evidence type="ECO:0000256" key="1">
    <source>
        <dbReference type="SAM" id="SignalP"/>
    </source>
</evidence>
<gene>
    <name evidence="2" type="ORF">SAMN05444483_1054</name>
</gene>
<proteinExistence type="predicted"/>
<dbReference type="AlphaFoldDB" id="A0A1M5H5Z8"/>
<dbReference type="EMBL" id="FQVT01000005">
    <property type="protein sequence ID" value="SHG11417.1"/>
    <property type="molecule type" value="Genomic_DNA"/>
</dbReference>
<name>A0A1M5H5Z8_SALEC</name>
<organism evidence="2 3">
    <name type="scientific">Salegentibacter echinorum</name>
    <dbReference type="NCBI Taxonomy" id="1073325"/>
    <lineage>
        <taxon>Bacteria</taxon>
        <taxon>Pseudomonadati</taxon>
        <taxon>Bacteroidota</taxon>
        <taxon>Flavobacteriia</taxon>
        <taxon>Flavobacteriales</taxon>
        <taxon>Flavobacteriaceae</taxon>
        <taxon>Salegentibacter</taxon>
    </lineage>
</organism>
<dbReference type="STRING" id="1073325.SAMN05444483_1054"/>
<keyword evidence="3" id="KW-1185">Reference proteome</keyword>
<dbReference type="RefSeq" id="WP_072879123.1">
    <property type="nucleotide sequence ID" value="NZ_FQVT01000005.1"/>
</dbReference>
<accession>A0A1M5H5Z8</accession>
<keyword evidence="1" id="KW-0732">Signal</keyword>
<reference evidence="3" key="1">
    <citation type="submission" date="2016-11" db="EMBL/GenBank/DDBJ databases">
        <authorList>
            <person name="Varghese N."/>
            <person name="Submissions S."/>
        </authorList>
    </citation>
    <scope>NUCLEOTIDE SEQUENCE [LARGE SCALE GENOMIC DNA]</scope>
    <source>
        <strain evidence="3">DSM 24579</strain>
    </source>
</reference>
<dbReference type="Proteomes" id="UP000183945">
    <property type="component" value="Unassembled WGS sequence"/>
</dbReference>